<dbReference type="Gene3D" id="2.130.10.30">
    <property type="entry name" value="Regulator of chromosome condensation 1/beta-lactamase-inhibitor protein II"/>
    <property type="match status" value="1"/>
</dbReference>
<dbReference type="Proteomes" id="UP000037460">
    <property type="component" value="Unassembled WGS sequence"/>
</dbReference>
<dbReference type="PANTHER" id="PTHR22870">
    <property type="entry name" value="REGULATOR OF CHROMOSOME CONDENSATION"/>
    <property type="match status" value="1"/>
</dbReference>
<organism evidence="3 4">
    <name type="scientific">Chrysochromulina tobinii</name>
    <dbReference type="NCBI Taxonomy" id="1460289"/>
    <lineage>
        <taxon>Eukaryota</taxon>
        <taxon>Haptista</taxon>
        <taxon>Haptophyta</taxon>
        <taxon>Prymnesiophyceae</taxon>
        <taxon>Prymnesiales</taxon>
        <taxon>Chrysochromulinaceae</taxon>
        <taxon>Chrysochromulina</taxon>
    </lineage>
</organism>
<gene>
    <name evidence="3" type="ORF">Ctob_013569</name>
</gene>
<reference evidence="4" key="1">
    <citation type="journal article" date="2015" name="PLoS Genet.">
        <title>Genome Sequence and Transcriptome Analyses of Chrysochromulina tobin: Metabolic Tools for Enhanced Algal Fitness in the Prominent Order Prymnesiales (Haptophyceae).</title>
        <authorList>
            <person name="Hovde B.T."/>
            <person name="Deodato C.R."/>
            <person name="Hunsperger H.M."/>
            <person name="Ryken S.A."/>
            <person name="Yost W."/>
            <person name="Jha R.K."/>
            <person name="Patterson J."/>
            <person name="Monnat R.J. Jr."/>
            <person name="Barlow S.B."/>
            <person name="Starkenburg S.R."/>
            <person name="Cattolico R.A."/>
        </authorList>
    </citation>
    <scope>NUCLEOTIDE SEQUENCE</scope>
    <source>
        <strain evidence="4">CCMP291</strain>
    </source>
</reference>
<dbReference type="Pfam" id="PF00415">
    <property type="entry name" value="RCC1"/>
    <property type="match status" value="3"/>
</dbReference>
<keyword evidence="1" id="KW-0677">Repeat</keyword>
<dbReference type="OrthoDB" id="8068875at2759"/>
<sequence length="226" mass="23012">MAVTVTGELYVWGAGSGGQLGRPKVAEHPFGAVTTAVVGDVAPVALLGELAAGAAGGRNHTLAVSVSGHLFSWGRAAAGQLGHGIGTSVGGTRRIADADLTEPKALQPPVGMSASKMLPRMACVRAGEHFSAALARDTWEVFTWGCDANGRLGRTSSERDAAEPRPLPRSLFAGQAVVALACGWRHVLAATEAGLCYSWGAGDCGQLGRGSERDGSTPALIEVIAS</sequence>
<dbReference type="InterPro" id="IPR051210">
    <property type="entry name" value="Ub_ligase/GEF_domain"/>
</dbReference>
<evidence type="ECO:0000256" key="1">
    <source>
        <dbReference type="ARBA" id="ARBA00022737"/>
    </source>
</evidence>
<evidence type="ECO:0000256" key="2">
    <source>
        <dbReference type="PROSITE-ProRule" id="PRU00235"/>
    </source>
</evidence>
<feature type="repeat" description="RCC1" evidence="2">
    <location>
        <begin position="194"/>
        <end position="226"/>
    </location>
</feature>
<proteinExistence type="predicted"/>
<dbReference type="PROSITE" id="PS00626">
    <property type="entry name" value="RCC1_2"/>
    <property type="match status" value="1"/>
</dbReference>
<dbReference type="PROSITE" id="PS50012">
    <property type="entry name" value="RCC1_3"/>
    <property type="match status" value="4"/>
</dbReference>
<dbReference type="SUPFAM" id="SSF50985">
    <property type="entry name" value="RCC1/BLIP-II"/>
    <property type="match status" value="1"/>
</dbReference>
<accession>A0A0M0K8L1</accession>
<dbReference type="InterPro" id="IPR000408">
    <property type="entry name" value="Reg_chr_condens"/>
</dbReference>
<dbReference type="PRINTS" id="PR00633">
    <property type="entry name" value="RCCNDNSATION"/>
</dbReference>
<dbReference type="EMBL" id="JWZX01000964">
    <property type="protein sequence ID" value="KOO35160.1"/>
    <property type="molecule type" value="Genomic_DNA"/>
</dbReference>
<comment type="caution">
    <text evidence="3">The sequence shown here is derived from an EMBL/GenBank/DDBJ whole genome shotgun (WGS) entry which is preliminary data.</text>
</comment>
<feature type="repeat" description="RCC1" evidence="2">
    <location>
        <begin position="7"/>
        <end position="67"/>
    </location>
</feature>
<protein>
    <submittedName>
        <fullName evidence="3">E3 ubiquitin-protein ligase herc2</fullName>
    </submittedName>
</protein>
<evidence type="ECO:0000313" key="4">
    <source>
        <dbReference type="Proteomes" id="UP000037460"/>
    </source>
</evidence>
<evidence type="ECO:0000313" key="3">
    <source>
        <dbReference type="EMBL" id="KOO35160.1"/>
    </source>
</evidence>
<dbReference type="PANTHER" id="PTHR22870:SF408">
    <property type="entry name" value="OS09G0560450 PROTEIN"/>
    <property type="match status" value="1"/>
</dbReference>
<keyword evidence="4" id="KW-1185">Reference proteome</keyword>
<feature type="repeat" description="RCC1" evidence="2">
    <location>
        <begin position="139"/>
        <end position="193"/>
    </location>
</feature>
<feature type="repeat" description="RCC1" evidence="2">
    <location>
        <begin position="68"/>
        <end position="137"/>
    </location>
</feature>
<dbReference type="InterPro" id="IPR009091">
    <property type="entry name" value="RCC1/BLIP-II"/>
</dbReference>
<name>A0A0M0K8L1_9EUKA</name>
<dbReference type="AlphaFoldDB" id="A0A0M0K8L1"/>